<organism evidence="4 5">
    <name type="scientific">Candidatus Segetimicrobium genomatis</name>
    <dbReference type="NCBI Taxonomy" id="2569760"/>
    <lineage>
        <taxon>Bacteria</taxon>
        <taxon>Bacillati</taxon>
        <taxon>Candidatus Sysuimicrobiota</taxon>
        <taxon>Candidatus Sysuimicrobiia</taxon>
        <taxon>Candidatus Sysuimicrobiales</taxon>
        <taxon>Candidatus Segetimicrobiaceae</taxon>
        <taxon>Candidatus Segetimicrobium</taxon>
    </lineage>
</organism>
<name>A0A537JTM6_9BACT</name>
<evidence type="ECO:0000313" key="4">
    <source>
        <dbReference type="EMBL" id="TMI86885.1"/>
    </source>
</evidence>
<dbReference type="InterPro" id="IPR016208">
    <property type="entry name" value="Ald_Oxase/xanthine_DH-like"/>
</dbReference>
<dbReference type="GO" id="GO:0005506">
    <property type="term" value="F:iron ion binding"/>
    <property type="evidence" value="ECO:0007669"/>
    <property type="project" value="InterPro"/>
</dbReference>
<dbReference type="Pfam" id="PF02738">
    <property type="entry name" value="MoCoBD_1"/>
    <property type="match status" value="1"/>
</dbReference>
<dbReference type="Gene3D" id="3.30.365.10">
    <property type="entry name" value="Aldehyde oxidase/xanthine dehydrogenase, molybdopterin binding domain"/>
    <property type="match status" value="3"/>
</dbReference>
<dbReference type="InterPro" id="IPR046867">
    <property type="entry name" value="AldOxase/xan_DH_MoCoBD2"/>
</dbReference>
<evidence type="ECO:0000256" key="1">
    <source>
        <dbReference type="ARBA" id="ARBA00022505"/>
    </source>
</evidence>
<feature type="non-terminal residue" evidence="4">
    <location>
        <position position="1"/>
    </location>
</feature>
<feature type="domain" description="Aldehyde oxidase/xanthine dehydrogenase first molybdopterin binding" evidence="2">
    <location>
        <begin position="2"/>
        <end position="82"/>
    </location>
</feature>
<dbReference type="EMBL" id="VBAK01000175">
    <property type="protein sequence ID" value="TMI86885.1"/>
    <property type="molecule type" value="Genomic_DNA"/>
</dbReference>
<dbReference type="GO" id="GO:0016491">
    <property type="term" value="F:oxidoreductase activity"/>
    <property type="evidence" value="ECO:0007669"/>
    <property type="project" value="InterPro"/>
</dbReference>
<evidence type="ECO:0000259" key="2">
    <source>
        <dbReference type="Pfam" id="PF02738"/>
    </source>
</evidence>
<dbReference type="SUPFAM" id="SSF56003">
    <property type="entry name" value="Molybdenum cofactor-binding domain"/>
    <property type="match status" value="1"/>
</dbReference>
<dbReference type="Pfam" id="PF20256">
    <property type="entry name" value="MoCoBD_2"/>
    <property type="match status" value="1"/>
</dbReference>
<dbReference type="Proteomes" id="UP000318509">
    <property type="component" value="Unassembled WGS sequence"/>
</dbReference>
<comment type="caution">
    <text evidence="4">The sequence shown here is derived from an EMBL/GenBank/DDBJ whole genome shotgun (WGS) entry which is preliminary data.</text>
</comment>
<gene>
    <name evidence="4" type="ORF">E6H00_17200</name>
</gene>
<keyword evidence="1" id="KW-0500">Molybdenum</keyword>
<feature type="domain" description="Aldehyde oxidase/xanthine dehydrogenase second molybdopterin binding" evidence="3">
    <location>
        <begin position="116"/>
        <end position="393"/>
    </location>
</feature>
<evidence type="ECO:0000259" key="3">
    <source>
        <dbReference type="Pfam" id="PF20256"/>
    </source>
</evidence>
<dbReference type="InterPro" id="IPR037165">
    <property type="entry name" value="AldOxase/xan_DH_Mopterin-bd_sf"/>
</dbReference>
<accession>A0A537JTM6</accession>
<reference evidence="4 5" key="1">
    <citation type="journal article" date="2019" name="Nat. Microbiol.">
        <title>Mediterranean grassland soil C-N compound turnover is dependent on rainfall and depth, and is mediated by genomically divergent microorganisms.</title>
        <authorList>
            <person name="Diamond S."/>
            <person name="Andeer P.F."/>
            <person name="Li Z."/>
            <person name="Crits-Christoph A."/>
            <person name="Burstein D."/>
            <person name="Anantharaman K."/>
            <person name="Lane K.R."/>
            <person name="Thomas B.C."/>
            <person name="Pan C."/>
            <person name="Northen T.R."/>
            <person name="Banfield J.F."/>
        </authorList>
    </citation>
    <scope>NUCLEOTIDE SEQUENCE [LARGE SCALE GENOMIC DNA]</scope>
    <source>
        <strain evidence="4">NP_3</strain>
    </source>
</reference>
<evidence type="ECO:0000313" key="5">
    <source>
        <dbReference type="Proteomes" id="UP000318509"/>
    </source>
</evidence>
<protein>
    <submittedName>
        <fullName evidence="4">Xanthine dehydrogenase family protein molybdopterin-binding subunit</fullName>
    </submittedName>
</protein>
<dbReference type="InterPro" id="IPR008274">
    <property type="entry name" value="AldOxase/xan_DH_MoCoBD1"/>
</dbReference>
<dbReference type="PANTHER" id="PTHR11908:SF132">
    <property type="entry name" value="ALDEHYDE OXIDASE 1-RELATED"/>
    <property type="match status" value="1"/>
</dbReference>
<proteinExistence type="predicted"/>
<dbReference type="PANTHER" id="PTHR11908">
    <property type="entry name" value="XANTHINE DEHYDROGENASE"/>
    <property type="match status" value="1"/>
</dbReference>
<dbReference type="AlphaFoldDB" id="A0A537JTM6"/>
<sequence>YDAGAYCPYGLIVPIVAGTTLPGPYHVPNYHCEFTAVFTNKTPVSPYRGAGRPHGVFVMERLLDRAADGLEIDRAEIRRRNLIQPDEFPYDVGLIYQDNAPVQYDSGDYPRCLARAAEMIGYADWRAQQEAYRTAGRYLGLGVACYVEGTGIGPYEGCRVTVEPSGQVFAATGVGTQGQGHMTAFAQIVADHLGVTPRDVTVRTGDTAAFGWGTGTFASRAAVVAGTAASMAAAAVREKTRIVAATLLEARPDEIELADGKVFVRGVPSRALPLGEVAAAANPLRFAMPREWEGPGLEATRFFAPPRGTFSNGVHACIVEIDPETGMLSLHRYVIVHDCGRVLNPLIVEGQIHGGVAQGLGGAFWEKVVYDAQGQPLTTTFMDYLLPTAADLPSFEVGHEETPTPLNPLGVKGAGEAGVIPVGAAIAQAVEDALRPFRVHITEMPLSPSRVWELVAGTRRSA</sequence>